<dbReference type="GeneID" id="20241340"/>
<dbReference type="AlphaFoldDB" id="V3ZIU7"/>
<evidence type="ECO:0000256" key="1">
    <source>
        <dbReference type="SAM" id="MobiDB-lite"/>
    </source>
</evidence>
<name>V3ZIU7_LOTGI</name>
<dbReference type="Proteomes" id="UP000030746">
    <property type="component" value="Unassembled WGS sequence"/>
</dbReference>
<evidence type="ECO:0000313" key="3">
    <source>
        <dbReference type="Proteomes" id="UP000030746"/>
    </source>
</evidence>
<evidence type="ECO:0000313" key="2">
    <source>
        <dbReference type="EMBL" id="ESO82260.1"/>
    </source>
</evidence>
<feature type="compositionally biased region" description="Basic and acidic residues" evidence="1">
    <location>
        <begin position="36"/>
        <end position="58"/>
    </location>
</feature>
<reference evidence="2 3" key="1">
    <citation type="journal article" date="2013" name="Nature">
        <title>Insights into bilaterian evolution from three spiralian genomes.</title>
        <authorList>
            <person name="Simakov O."/>
            <person name="Marletaz F."/>
            <person name="Cho S.J."/>
            <person name="Edsinger-Gonzales E."/>
            <person name="Havlak P."/>
            <person name="Hellsten U."/>
            <person name="Kuo D.H."/>
            <person name="Larsson T."/>
            <person name="Lv J."/>
            <person name="Arendt D."/>
            <person name="Savage R."/>
            <person name="Osoegawa K."/>
            <person name="de Jong P."/>
            <person name="Grimwood J."/>
            <person name="Chapman J.A."/>
            <person name="Shapiro H."/>
            <person name="Aerts A."/>
            <person name="Otillar R.P."/>
            <person name="Terry A.Y."/>
            <person name="Boore J.L."/>
            <person name="Grigoriev I.V."/>
            <person name="Lindberg D.R."/>
            <person name="Seaver E.C."/>
            <person name="Weisblat D.A."/>
            <person name="Putnam N.H."/>
            <person name="Rokhsar D.S."/>
        </authorList>
    </citation>
    <scope>NUCLEOTIDE SEQUENCE [LARGE SCALE GENOMIC DNA]</scope>
</reference>
<organism evidence="2 3">
    <name type="scientific">Lottia gigantea</name>
    <name type="common">Giant owl limpet</name>
    <dbReference type="NCBI Taxonomy" id="225164"/>
    <lineage>
        <taxon>Eukaryota</taxon>
        <taxon>Metazoa</taxon>
        <taxon>Spiralia</taxon>
        <taxon>Lophotrochozoa</taxon>
        <taxon>Mollusca</taxon>
        <taxon>Gastropoda</taxon>
        <taxon>Patellogastropoda</taxon>
        <taxon>Lottioidea</taxon>
        <taxon>Lottiidae</taxon>
        <taxon>Lottia</taxon>
    </lineage>
</organism>
<proteinExistence type="predicted"/>
<dbReference type="KEGG" id="lgi:LOTGIDRAFT_170178"/>
<feature type="compositionally biased region" description="Basic residues" evidence="1">
    <location>
        <begin position="59"/>
        <end position="76"/>
    </location>
</feature>
<feature type="compositionally biased region" description="Basic and acidic residues" evidence="1">
    <location>
        <begin position="163"/>
        <end position="181"/>
    </location>
</feature>
<protein>
    <submittedName>
        <fullName evidence="2">Uncharacterized protein</fullName>
    </submittedName>
</protein>
<dbReference type="RefSeq" id="XP_009067058.1">
    <property type="nucleotide sequence ID" value="XM_009068810.1"/>
</dbReference>
<feature type="compositionally biased region" description="Pro residues" evidence="1">
    <location>
        <begin position="219"/>
        <end position="230"/>
    </location>
</feature>
<dbReference type="HOGENOM" id="CLU_1205973_0_0_1"/>
<sequence length="230" mass="25917">MDLHYKDTTDTIDNDIDNITSQEKTSSYLDNGESLVKQEENKNTDRDNEYIRIEESVVRRRKTDRKRASVRTKLWRKSMMERSVLPPPPLPPDPSQPAPSDNNTTLSDNNGACPQKIPGVNEVTDDSVLSLSSQKSPRDDTRVSPSNHQDFKITLSDTLTSPKDTDMAKLAEKLTKSRTDQEISPPPVSPLDNKQPPSISSENKWMRRKQLSVIKRQSLPPPPVPPNSTC</sequence>
<feature type="compositionally biased region" description="Polar residues" evidence="1">
    <location>
        <begin position="102"/>
        <end position="112"/>
    </location>
</feature>
<accession>V3ZIU7</accession>
<gene>
    <name evidence="2" type="ORF">LOTGIDRAFT_170178</name>
</gene>
<dbReference type="CTD" id="20241340"/>
<feature type="compositionally biased region" description="Pro residues" evidence="1">
    <location>
        <begin position="85"/>
        <end position="97"/>
    </location>
</feature>
<keyword evidence="3" id="KW-1185">Reference proteome</keyword>
<feature type="region of interest" description="Disordered" evidence="1">
    <location>
        <begin position="23"/>
        <end position="230"/>
    </location>
</feature>
<dbReference type="EMBL" id="KB203969">
    <property type="protein sequence ID" value="ESO82260.1"/>
    <property type="molecule type" value="Genomic_DNA"/>
</dbReference>